<keyword evidence="5" id="KW-0028">Amino-acid biosynthesis</keyword>
<protein>
    <recommendedName>
        <fullName evidence="4 10">ATP phosphoribosyltransferase</fullName>
        <ecNumber evidence="3 10">2.4.2.17</ecNumber>
    </recommendedName>
</protein>
<dbReference type="AlphaFoldDB" id="A0A966M3E1"/>
<dbReference type="PANTHER" id="PTHR21403">
    <property type="entry name" value="ATP PHOSPHORIBOSYLTRANSFERASE ATP-PRTASE"/>
    <property type="match status" value="1"/>
</dbReference>
<accession>A0A966M3E1</accession>
<dbReference type="GO" id="GO:0005737">
    <property type="term" value="C:cytoplasm"/>
    <property type="evidence" value="ECO:0007669"/>
    <property type="project" value="InterPro"/>
</dbReference>
<comment type="caution">
    <text evidence="12">The sequence shown here is derived from an EMBL/GenBank/DDBJ whole genome shotgun (WGS) entry which is preliminary data.</text>
</comment>
<comment type="function">
    <text evidence="9">Catalyzes the condensation of ATP and 5-phosphoribose 1-diphosphate to form N'-(5'-phosphoribosyl)-ATP (PR-ATP). Has a crucial role in the pathway because the rate of histidine biosynthesis seems to be controlled primarily by regulation of HisG enzymatic activity.</text>
</comment>
<dbReference type="PROSITE" id="PS01316">
    <property type="entry name" value="ATP_P_PHORIBOSYLTR"/>
    <property type="match status" value="1"/>
</dbReference>
<feature type="domain" description="ATP phosphoribosyltransferase catalytic" evidence="11">
    <location>
        <begin position="55"/>
        <end position="215"/>
    </location>
</feature>
<dbReference type="EC" id="2.4.2.17" evidence="3 10"/>
<dbReference type="InterPro" id="IPR013820">
    <property type="entry name" value="ATP_PRibTrfase_cat"/>
</dbReference>
<dbReference type="Pfam" id="PF01634">
    <property type="entry name" value="HisG"/>
    <property type="match status" value="1"/>
</dbReference>
<dbReference type="NCBIfam" id="TIGR00070">
    <property type="entry name" value="hisG"/>
    <property type="match status" value="1"/>
</dbReference>
<evidence type="ECO:0000256" key="8">
    <source>
        <dbReference type="ARBA" id="ARBA00023102"/>
    </source>
</evidence>
<evidence type="ECO:0000256" key="4">
    <source>
        <dbReference type="ARBA" id="ARBA00020998"/>
    </source>
</evidence>
<evidence type="ECO:0000256" key="5">
    <source>
        <dbReference type="ARBA" id="ARBA00022605"/>
    </source>
</evidence>
<keyword evidence="8" id="KW-0368">Histidine biosynthesis</keyword>
<name>A0A966M3E1_9PROT</name>
<evidence type="ECO:0000256" key="10">
    <source>
        <dbReference type="NCBIfam" id="TIGR00070"/>
    </source>
</evidence>
<proteinExistence type="predicted"/>
<dbReference type="InterPro" id="IPR018198">
    <property type="entry name" value="ATP_PRibTrfase_CS"/>
</dbReference>
<evidence type="ECO:0000256" key="3">
    <source>
        <dbReference type="ARBA" id="ARBA00011946"/>
    </source>
</evidence>
<evidence type="ECO:0000259" key="11">
    <source>
        <dbReference type="Pfam" id="PF01634"/>
    </source>
</evidence>
<gene>
    <name evidence="12" type="primary">hisG</name>
    <name evidence="12" type="ORF">EBX74_01980</name>
</gene>
<dbReference type="Gene3D" id="3.40.190.10">
    <property type="entry name" value="Periplasmic binding protein-like II"/>
    <property type="match status" value="2"/>
</dbReference>
<reference evidence="12" key="1">
    <citation type="submission" date="2018-10" db="EMBL/GenBank/DDBJ databases">
        <title>Iterative Subtractive Binning of Freshwater Chronoseries Metagenomes Recovers Nearly Complete Genomes from over Four Hundred Novel Species.</title>
        <authorList>
            <person name="Rodriguez-R L.M."/>
            <person name="Tsementzi D."/>
            <person name="Luo C."/>
            <person name="Konstantinidis K.T."/>
        </authorList>
    </citation>
    <scope>NUCLEOTIDE SEQUENCE</scope>
    <source>
        <strain evidence="12">WB8_2A_004</strain>
    </source>
</reference>
<dbReference type="EMBL" id="RGOB01000038">
    <property type="protein sequence ID" value="NCU53061.1"/>
    <property type="molecule type" value="Genomic_DNA"/>
</dbReference>
<evidence type="ECO:0000256" key="2">
    <source>
        <dbReference type="ARBA" id="ARBA00004667"/>
    </source>
</evidence>
<dbReference type="Proteomes" id="UP000747791">
    <property type="component" value="Unassembled WGS sequence"/>
</dbReference>
<evidence type="ECO:0000313" key="13">
    <source>
        <dbReference type="Proteomes" id="UP000747791"/>
    </source>
</evidence>
<dbReference type="GO" id="GO:0000105">
    <property type="term" value="P:L-histidine biosynthetic process"/>
    <property type="evidence" value="ECO:0007669"/>
    <property type="project" value="UniProtKB-UniRule"/>
</dbReference>
<evidence type="ECO:0000256" key="6">
    <source>
        <dbReference type="ARBA" id="ARBA00022676"/>
    </source>
</evidence>
<evidence type="ECO:0000313" key="12">
    <source>
        <dbReference type="EMBL" id="NCU53061.1"/>
    </source>
</evidence>
<keyword evidence="7 12" id="KW-0808">Transferase</keyword>
<evidence type="ECO:0000256" key="7">
    <source>
        <dbReference type="ARBA" id="ARBA00022679"/>
    </source>
</evidence>
<evidence type="ECO:0000256" key="9">
    <source>
        <dbReference type="ARBA" id="ARBA00024861"/>
    </source>
</evidence>
<dbReference type="InterPro" id="IPR001348">
    <property type="entry name" value="ATP_PRibTrfase_HisG"/>
</dbReference>
<organism evidence="12 13">
    <name type="scientific">Candidatus Fonsibacter lacus</name>
    <dbReference type="NCBI Taxonomy" id="2576439"/>
    <lineage>
        <taxon>Bacteria</taxon>
        <taxon>Pseudomonadati</taxon>
        <taxon>Pseudomonadota</taxon>
        <taxon>Alphaproteobacteria</taxon>
        <taxon>Candidatus Pelagibacterales</taxon>
        <taxon>Candidatus Pelagibacterales incertae sedis</taxon>
        <taxon>Candidatus Fonsibacter</taxon>
    </lineage>
</organism>
<comment type="pathway">
    <text evidence="2">Amino-acid biosynthesis; L-histidine biosynthesis; L-histidine from 5-phospho-alpha-D-ribose 1-diphosphate: step 1/9.</text>
</comment>
<dbReference type="SUPFAM" id="SSF53850">
    <property type="entry name" value="Periplasmic binding protein-like II"/>
    <property type="match status" value="1"/>
</dbReference>
<sequence>MSKIKIGLPSKGRLKDESLAFLKSKRLEVVNSFGDRNYFFNIKNKNEIEGIFLHAKEIIERINDGTLDIGISGLDLLKELPDVYSKNVKIFKKLNFGFADLVVAVPKDWLDVQNMADLEEVSFEFREKYGRRMRVATKYPNLTESFFLSKGVSQFRVVPSLGATESYPFTGSSELITDITSTGSTLKANNLRIINDGIILKSSACVFISKKIMKNKFLNFLK</sequence>
<keyword evidence="6 12" id="KW-0328">Glycosyltransferase</keyword>
<dbReference type="PANTHER" id="PTHR21403:SF8">
    <property type="entry name" value="ATP PHOSPHORIBOSYLTRANSFERASE"/>
    <property type="match status" value="1"/>
</dbReference>
<dbReference type="GO" id="GO:0003879">
    <property type="term" value="F:ATP phosphoribosyltransferase activity"/>
    <property type="evidence" value="ECO:0007669"/>
    <property type="project" value="UniProtKB-UniRule"/>
</dbReference>
<evidence type="ECO:0000256" key="1">
    <source>
        <dbReference type="ARBA" id="ARBA00000915"/>
    </source>
</evidence>
<comment type="catalytic activity">
    <reaction evidence="1">
        <text>1-(5-phospho-beta-D-ribosyl)-ATP + diphosphate = 5-phospho-alpha-D-ribose 1-diphosphate + ATP</text>
        <dbReference type="Rhea" id="RHEA:18473"/>
        <dbReference type="ChEBI" id="CHEBI:30616"/>
        <dbReference type="ChEBI" id="CHEBI:33019"/>
        <dbReference type="ChEBI" id="CHEBI:58017"/>
        <dbReference type="ChEBI" id="CHEBI:73183"/>
        <dbReference type="EC" id="2.4.2.17"/>
    </reaction>
</comment>